<keyword evidence="4 8" id="KW-0449">Lipoprotein</keyword>
<keyword evidence="4" id="KW-1003">Cell membrane</keyword>
<dbReference type="GO" id="GO:0005886">
    <property type="term" value="C:plasma membrane"/>
    <property type="evidence" value="ECO:0007669"/>
    <property type="project" value="UniProtKB-SubCell"/>
</dbReference>
<dbReference type="InterPro" id="IPR012997">
    <property type="entry name" value="RplA"/>
</dbReference>
<dbReference type="HAMAP" id="MF_02071">
    <property type="entry name" value="RlpA"/>
    <property type="match status" value="1"/>
</dbReference>
<dbReference type="GO" id="GO:0009279">
    <property type="term" value="C:cell outer membrane"/>
    <property type="evidence" value="ECO:0007669"/>
    <property type="project" value="TreeGrafter"/>
</dbReference>
<evidence type="ECO:0000256" key="1">
    <source>
        <dbReference type="ARBA" id="ARBA00022729"/>
    </source>
</evidence>
<comment type="caution">
    <text evidence="8">The sequence shown here is derived from an EMBL/GenBank/DDBJ whole genome shotgun (WGS) entry which is preliminary data.</text>
</comment>
<dbReference type="SUPFAM" id="SSF110997">
    <property type="entry name" value="Sporulation related repeat"/>
    <property type="match status" value="1"/>
</dbReference>
<evidence type="ECO:0000256" key="5">
    <source>
        <dbReference type="RuleBase" id="RU003495"/>
    </source>
</evidence>
<comment type="subcellular location">
    <subcellularLocation>
        <location evidence="4">Cell membrane</location>
        <topology evidence="4">Lipid-anchor</topology>
    </subcellularLocation>
</comment>
<keyword evidence="9" id="KW-1185">Reference proteome</keyword>
<feature type="compositionally biased region" description="Low complexity" evidence="6">
    <location>
        <begin position="31"/>
        <end position="42"/>
    </location>
</feature>
<dbReference type="EMBL" id="VLKN01000005">
    <property type="protein sequence ID" value="TWI01801.1"/>
    <property type="molecule type" value="Genomic_DNA"/>
</dbReference>
<dbReference type="GO" id="GO:0008932">
    <property type="term" value="F:lytic endotransglycosylase activity"/>
    <property type="evidence" value="ECO:0007669"/>
    <property type="project" value="UniProtKB-UniRule"/>
</dbReference>
<dbReference type="InterPro" id="IPR036680">
    <property type="entry name" value="SPOR-like_sf"/>
</dbReference>
<keyword evidence="3 4" id="KW-0961">Cell wall biogenesis/degradation</keyword>
<accession>A0A562L2E2</accession>
<proteinExistence type="inferred from homology"/>
<dbReference type="Gene3D" id="2.40.40.10">
    <property type="entry name" value="RlpA-like domain"/>
    <property type="match status" value="1"/>
</dbReference>
<dbReference type="PANTHER" id="PTHR34183:SF1">
    <property type="entry name" value="ENDOLYTIC PEPTIDOGLYCAN TRANSGLYCOSYLASE RLPA"/>
    <property type="match status" value="1"/>
</dbReference>
<evidence type="ECO:0000256" key="3">
    <source>
        <dbReference type="ARBA" id="ARBA00023316"/>
    </source>
</evidence>
<dbReference type="EC" id="4.2.2.-" evidence="4"/>
<dbReference type="Pfam" id="PF05036">
    <property type="entry name" value="SPOR"/>
    <property type="match status" value="1"/>
</dbReference>
<protein>
    <recommendedName>
        <fullName evidence="4">Endolytic peptidoglycan transglycosylase RlpA</fullName>
        <ecNumber evidence="4">4.2.2.-</ecNumber>
    </recommendedName>
</protein>
<dbReference type="SUPFAM" id="SSF50685">
    <property type="entry name" value="Barwin-like endoglucanases"/>
    <property type="match status" value="1"/>
</dbReference>
<reference evidence="8 9" key="1">
    <citation type="journal article" date="2015" name="Stand. Genomic Sci.">
        <title>Genomic Encyclopedia of Bacterial and Archaeal Type Strains, Phase III: the genomes of soil and plant-associated and newly described type strains.</title>
        <authorList>
            <person name="Whitman W.B."/>
            <person name="Woyke T."/>
            <person name="Klenk H.P."/>
            <person name="Zhou Y."/>
            <person name="Lilburn T.G."/>
            <person name="Beck B.J."/>
            <person name="De Vos P."/>
            <person name="Vandamme P."/>
            <person name="Eisen J.A."/>
            <person name="Garrity G."/>
            <person name="Hugenholtz P."/>
            <person name="Kyrpides N.C."/>
        </authorList>
    </citation>
    <scope>NUCLEOTIDE SEQUENCE [LARGE SCALE GENOMIC DNA]</scope>
    <source>
        <strain evidence="8 9">CGMCC 1.10821</strain>
    </source>
</reference>
<name>A0A562L2E2_9GAMM</name>
<dbReference type="PROSITE" id="PS51257">
    <property type="entry name" value="PROKAR_LIPOPROTEIN"/>
    <property type="match status" value="1"/>
</dbReference>
<dbReference type="GO" id="GO:0000270">
    <property type="term" value="P:peptidoglycan metabolic process"/>
    <property type="evidence" value="ECO:0007669"/>
    <property type="project" value="UniProtKB-UniRule"/>
</dbReference>
<evidence type="ECO:0000256" key="2">
    <source>
        <dbReference type="ARBA" id="ARBA00023239"/>
    </source>
</evidence>
<feature type="domain" description="SPOR" evidence="7">
    <location>
        <begin position="363"/>
        <end position="442"/>
    </location>
</feature>
<dbReference type="NCBIfam" id="TIGR00413">
    <property type="entry name" value="rlpA"/>
    <property type="match status" value="1"/>
</dbReference>
<evidence type="ECO:0000256" key="6">
    <source>
        <dbReference type="SAM" id="MobiDB-lite"/>
    </source>
</evidence>
<dbReference type="InterPro" id="IPR034718">
    <property type="entry name" value="RlpA"/>
</dbReference>
<dbReference type="GO" id="GO:0071555">
    <property type="term" value="P:cell wall organization"/>
    <property type="evidence" value="ECO:0007669"/>
    <property type="project" value="UniProtKB-KW"/>
</dbReference>
<feature type="region of interest" description="Disordered" evidence="6">
    <location>
        <begin position="31"/>
        <end position="59"/>
    </location>
</feature>
<dbReference type="PANTHER" id="PTHR34183">
    <property type="entry name" value="ENDOLYTIC PEPTIDOGLYCAN TRANSGLYCOSYLASE RLPA"/>
    <property type="match status" value="1"/>
</dbReference>
<evidence type="ECO:0000256" key="4">
    <source>
        <dbReference type="HAMAP-Rule" id="MF_02071"/>
    </source>
</evidence>
<comment type="similarity">
    <text evidence="4 5">Belongs to the RlpA family.</text>
</comment>
<dbReference type="FunFam" id="2.40.40.10:FF:000003">
    <property type="entry name" value="Endolytic peptidoglycan transglycosylase RlpA"/>
    <property type="match status" value="1"/>
</dbReference>
<dbReference type="Gene3D" id="3.30.70.1070">
    <property type="entry name" value="Sporulation related repeat"/>
    <property type="match status" value="1"/>
</dbReference>
<dbReference type="PROSITE" id="PS51724">
    <property type="entry name" value="SPOR"/>
    <property type="match status" value="1"/>
</dbReference>
<dbReference type="CDD" id="cd22268">
    <property type="entry name" value="DPBB_RlpA-like"/>
    <property type="match status" value="1"/>
</dbReference>
<keyword evidence="1" id="KW-0732">Signal</keyword>
<evidence type="ECO:0000259" key="7">
    <source>
        <dbReference type="PROSITE" id="PS51724"/>
    </source>
</evidence>
<dbReference type="InterPro" id="IPR007730">
    <property type="entry name" value="SPOR-like_dom"/>
</dbReference>
<organism evidence="8 9">
    <name type="scientific">Luteimonas cucumeris</name>
    <dbReference type="NCBI Taxonomy" id="985012"/>
    <lineage>
        <taxon>Bacteria</taxon>
        <taxon>Pseudomonadati</taxon>
        <taxon>Pseudomonadota</taxon>
        <taxon>Gammaproteobacteria</taxon>
        <taxon>Lysobacterales</taxon>
        <taxon>Lysobacteraceae</taxon>
        <taxon>Luteimonas</taxon>
    </lineage>
</organism>
<sequence>MKHAVTKNAVMKHGAAIALVAALGACSTAPKKNAAPATASKNGSHQAGAAKKSPYAPAQEDLSKRGDYTAGGLYAPHIRDSVPDGIDDVDLIPEPEVKAEPRSRYGNRSPYKVLGKSYRVLDSAEDYDERGTASYYGNKFHRRRTSSLEVYDMYAFSAAHKTLPLPSYARVTNLDNGKSVTVRVNDRGPFHDGRIIDLSYAAAVKLGIDRKGTGHVRVQGLSAKHVDADTRVASASALPMAALAAPTAPVADTAIDKLVAALPIGSAAAAERKPPATAPERPVGVSPLVNTENRFDMTQNGKVMTADDFDAWLKARRLSLVNGKVRPLDRIDARLQPAAPPPVAPKVAEANVARKVAAQEQSSGNADDITLQVASFASEQNASRALAVLRDAGIEDARLQGAEVNGQKLWRLRVGPSPGGTATELAGRIAGLGFGQPRVVRD</sequence>
<evidence type="ECO:0000313" key="9">
    <source>
        <dbReference type="Proteomes" id="UP000315167"/>
    </source>
</evidence>
<keyword evidence="4" id="KW-0564">Palmitate</keyword>
<dbReference type="Proteomes" id="UP000315167">
    <property type="component" value="Unassembled WGS sequence"/>
</dbReference>
<dbReference type="AlphaFoldDB" id="A0A562L2E2"/>
<keyword evidence="2 4" id="KW-0456">Lyase</keyword>
<evidence type="ECO:0000313" key="8">
    <source>
        <dbReference type="EMBL" id="TWI01801.1"/>
    </source>
</evidence>
<dbReference type="Pfam" id="PF03330">
    <property type="entry name" value="DPBB_1"/>
    <property type="match status" value="1"/>
</dbReference>
<gene>
    <name evidence="4" type="primary">rlpA</name>
    <name evidence="8" type="ORF">IP90_02361</name>
</gene>
<keyword evidence="4" id="KW-0472">Membrane</keyword>
<dbReference type="InterPro" id="IPR009009">
    <property type="entry name" value="RlpA-like_DPBB"/>
</dbReference>
<dbReference type="GO" id="GO:0042834">
    <property type="term" value="F:peptidoglycan binding"/>
    <property type="evidence" value="ECO:0007669"/>
    <property type="project" value="InterPro"/>
</dbReference>
<comment type="function">
    <text evidence="4">Lytic transglycosylase with a strong preference for naked glycan strands that lack stem peptides.</text>
</comment>
<dbReference type="InterPro" id="IPR036908">
    <property type="entry name" value="RlpA-like_sf"/>
</dbReference>